<dbReference type="InterPro" id="IPR018629">
    <property type="entry name" value="XK-rel"/>
</dbReference>
<comment type="subcellular location">
    <subcellularLocation>
        <location evidence="1">Cell membrane</location>
        <topology evidence="1">Multi-pass membrane protein</topology>
    </subcellularLocation>
    <subcellularLocation>
        <location evidence="7">Membrane</location>
        <topology evidence="7">Multi-pass membrane protein</topology>
    </subcellularLocation>
</comment>
<evidence type="ECO:0000256" key="4">
    <source>
        <dbReference type="ARBA" id="ARBA00022692"/>
    </source>
</evidence>
<accession>A0A154PAS6</accession>
<keyword evidence="4 7" id="KW-0812">Transmembrane</keyword>
<dbReference type="Pfam" id="PF09815">
    <property type="entry name" value="XK-related"/>
    <property type="match status" value="1"/>
</dbReference>
<proteinExistence type="inferred from homology"/>
<reference evidence="8 9" key="1">
    <citation type="submission" date="2015-07" db="EMBL/GenBank/DDBJ databases">
        <title>The genome of Dufourea novaeangliae.</title>
        <authorList>
            <person name="Pan H."/>
            <person name="Kapheim K."/>
        </authorList>
    </citation>
    <scope>NUCLEOTIDE SEQUENCE [LARGE SCALE GENOMIC DNA]</scope>
    <source>
        <strain evidence="8">0120121106</strain>
        <tissue evidence="8">Whole body</tissue>
    </source>
</reference>
<dbReference type="PANTHER" id="PTHR16024">
    <property type="entry name" value="XK-RELATED PROTEIN"/>
    <property type="match status" value="1"/>
</dbReference>
<evidence type="ECO:0000256" key="2">
    <source>
        <dbReference type="ARBA" id="ARBA00008789"/>
    </source>
</evidence>
<evidence type="ECO:0000256" key="6">
    <source>
        <dbReference type="ARBA" id="ARBA00023136"/>
    </source>
</evidence>
<keyword evidence="9" id="KW-1185">Reference proteome</keyword>
<evidence type="ECO:0000256" key="1">
    <source>
        <dbReference type="ARBA" id="ARBA00004651"/>
    </source>
</evidence>
<protein>
    <recommendedName>
        <fullName evidence="7">XK-related protein</fullName>
    </recommendedName>
</protein>
<name>A0A154PAS6_DUFNO</name>
<dbReference type="OrthoDB" id="6136301at2759"/>
<sequence>MHIVDMGFDINLIVRYLLAGKTMYFVWTTIVVFLPSFINVIISRRMQRQDDKINTTENQSESSCIHTMLTQKLYCIIVVAFQLAPVIRYYRILIHTWKAYKSQKDEDKNAQRRHYLKMLKEDQDVALLRVFECFLEAAPQQVLQLTILLKDYHNNINFEFIHQVATILSSLASMGWAMASYHRSIRLVQQDKLNIGITGTVLQFLWHFCTTVSRILSLSVVASIWPIYTAIGCVIHWIGMTGWIIVDSRGILEFCRDYNHAPHCPPKFKERIYSVLFSIVIGVVHVFIYLNAVDGSTLFKHVSFYTICFLENITATIFWIHASSDEVKHAWYFNVLVVFCILPFLIGITAMVVYYCVFHPSFKHLNSVNTSS</sequence>
<dbReference type="EMBL" id="KQ434864">
    <property type="protein sequence ID" value="KZC09005.1"/>
    <property type="molecule type" value="Genomic_DNA"/>
</dbReference>
<feature type="transmembrane region" description="Helical" evidence="7">
    <location>
        <begin position="24"/>
        <end position="42"/>
    </location>
</feature>
<dbReference type="InterPro" id="IPR050895">
    <property type="entry name" value="XK-related_scramblase"/>
</dbReference>
<evidence type="ECO:0000313" key="9">
    <source>
        <dbReference type="Proteomes" id="UP000076502"/>
    </source>
</evidence>
<feature type="transmembrane region" description="Helical" evidence="7">
    <location>
        <begin position="302"/>
        <end position="320"/>
    </location>
</feature>
<keyword evidence="6 7" id="KW-0472">Membrane</keyword>
<dbReference type="AlphaFoldDB" id="A0A154PAS6"/>
<dbReference type="PANTHER" id="PTHR16024:SF6">
    <property type="entry name" value="XK-RELATED PROTEIN"/>
    <property type="match status" value="1"/>
</dbReference>
<dbReference type="GO" id="GO:0005886">
    <property type="term" value="C:plasma membrane"/>
    <property type="evidence" value="ECO:0007669"/>
    <property type="project" value="UniProtKB-SubCell"/>
</dbReference>
<dbReference type="GO" id="GO:0043652">
    <property type="term" value="P:engulfment of apoptotic cell"/>
    <property type="evidence" value="ECO:0007669"/>
    <property type="project" value="TreeGrafter"/>
</dbReference>
<keyword evidence="5 7" id="KW-1133">Transmembrane helix</keyword>
<feature type="transmembrane region" description="Helical" evidence="7">
    <location>
        <begin position="272"/>
        <end position="290"/>
    </location>
</feature>
<feature type="transmembrane region" description="Helical" evidence="7">
    <location>
        <begin position="225"/>
        <end position="246"/>
    </location>
</feature>
<feature type="transmembrane region" description="Helical" evidence="7">
    <location>
        <begin position="332"/>
        <end position="355"/>
    </location>
</feature>
<comment type="similarity">
    <text evidence="2 7">Belongs to the XK family.</text>
</comment>
<gene>
    <name evidence="8" type="ORF">WN55_11468</name>
</gene>
<dbReference type="GO" id="GO:1902742">
    <property type="term" value="P:apoptotic process involved in development"/>
    <property type="evidence" value="ECO:0007669"/>
    <property type="project" value="TreeGrafter"/>
</dbReference>
<dbReference type="GO" id="GO:0070782">
    <property type="term" value="P:phosphatidylserine exposure on apoptotic cell surface"/>
    <property type="evidence" value="ECO:0007669"/>
    <property type="project" value="TreeGrafter"/>
</dbReference>
<feature type="transmembrane region" description="Helical" evidence="7">
    <location>
        <begin position="160"/>
        <end position="181"/>
    </location>
</feature>
<organism evidence="8 9">
    <name type="scientific">Dufourea novaeangliae</name>
    <name type="common">Sweat bee</name>
    <dbReference type="NCBI Taxonomy" id="178035"/>
    <lineage>
        <taxon>Eukaryota</taxon>
        <taxon>Metazoa</taxon>
        <taxon>Ecdysozoa</taxon>
        <taxon>Arthropoda</taxon>
        <taxon>Hexapoda</taxon>
        <taxon>Insecta</taxon>
        <taxon>Pterygota</taxon>
        <taxon>Neoptera</taxon>
        <taxon>Endopterygota</taxon>
        <taxon>Hymenoptera</taxon>
        <taxon>Apocrita</taxon>
        <taxon>Aculeata</taxon>
        <taxon>Apoidea</taxon>
        <taxon>Anthophila</taxon>
        <taxon>Halictidae</taxon>
        <taxon>Rophitinae</taxon>
        <taxon>Dufourea</taxon>
    </lineage>
</organism>
<evidence type="ECO:0000313" key="8">
    <source>
        <dbReference type="EMBL" id="KZC09005.1"/>
    </source>
</evidence>
<evidence type="ECO:0000256" key="3">
    <source>
        <dbReference type="ARBA" id="ARBA00022475"/>
    </source>
</evidence>
<dbReference type="Proteomes" id="UP000076502">
    <property type="component" value="Unassembled WGS sequence"/>
</dbReference>
<feature type="transmembrane region" description="Helical" evidence="7">
    <location>
        <begin position="73"/>
        <end position="90"/>
    </location>
</feature>
<keyword evidence="3" id="KW-1003">Cell membrane</keyword>
<evidence type="ECO:0000256" key="5">
    <source>
        <dbReference type="ARBA" id="ARBA00022989"/>
    </source>
</evidence>
<evidence type="ECO:0000256" key="7">
    <source>
        <dbReference type="RuleBase" id="RU910716"/>
    </source>
</evidence>